<dbReference type="Gene3D" id="3.10.450.10">
    <property type="match status" value="1"/>
</dbReference>
<protein>
    <recommendedName>
        <fullName evidence="3">Cystatin domain-containing protein</fullName>
    </recommendedName>
</protein>
<sequence length="116" mass="12744">MAILGVTIGGVLNIGGQSSDGSHNLEGFEPIGNLENKILHEIVEFVVPVIAKAVGHELRLKAIVAASLQLRPNGKLYRIKVKVEAKVDCIWLTKTYEADVFVPFFGPWECKSFHLC</sequence>
<evidence type="ECO:0008006" key="3">
    <source>
        <dbReference type="Google" id="ProtNLM"/>
    </source>
</evidence>
<organism evidence="1 2">
    <name type="scientific">Citrullus colocynthis</name>
    <name type="common">colocynth</name>
    <dbReference type="NCBI Taxonomy" id="252529"/>
    <lineage>
        <taxon>Eukaryota</taxon>
        <taxon>Viridiplantae</taxon>
        <taxon>Streptophyta</taxon>
        <taxon>Embryophyta</taxon>
        <taxon>Tracheophyta</taxon>
        <taxon>Spermatophyta</taxon>
        <taxon>Magnoliopsida</taxon>
        <taxon>eudicotyledons</taxon>
        <taxon>Gunneridae</taxon>
        <taxon>Pentapetalae</taxon>
        <taxon>rosids</taxon>
        <taxon>fabids</taxon>
        <taxon>Cucurbitales</taxon>
        <taxon>Cucurbitaceae</taxon>
        <taxon>Benincaseae</taxon>
        <taxon>Citrullus</taxon>
    </lineage>
</organism>
<evidence type="ECO:0000313" key="1">
    <source>
        <dbReference type="EMBL" id="CAK9320229.1"/>
    </source>
</evidence>
<reference evidence="1 2" key="1">
    <citation type="submission" date="2024-03" db="EMBL/GenBank/DDBJ databases">
        <authorList>
            <person name="Gkanogiannis A."/>
            <person name="Becerra Lopez-Lavalle L."/>
        </authorList>
    </citation>
    <scope>NUCLEOTIDE SEQUENCE [LARGE SCALE GENOMIC DNA]</scope>
</reference>
<gene>
    <name evidence="1" type="ORF">CITCOLO1_LOCUS12273</name>
</gene>
<name>A0ABP0YIN5_9ROSI</name>
<evidence type="ECO:0000313" key="2">
    <source>
        <dbReference type="Proteomes" id="UP001642487"/>
    </source>
</evidence>
<dbReference type="Proteomes" id="UP001642487">
    <property type="component" value="Chromosome 4"/>
</dbReference>
<dbReference type="EMBL" id="OZ021738">
    <property type="protein sequence ID" value="CAK9320229.1"/>
    <property type="molecule type" value="Genomic_DNA"/>
</dbReference>
<proteinExistence type="predicted"/>
<accession>A0ABP0YIN5</accession>
<dbReference type="InterPro" id="IPR046350">
    <property type="entry name" value="Cystatin_sf"/>
</dbReference>
<dbReference type="SUPFAM" id="SSF54403">
    <property type="entry name" value="Cystatin/monellin"/>
    <property type="match status" value="1"/>
</dbReference>
<keyword evidence="2" id="KW-1185">Reference proteome</keyword>